<dbReference type="EMBL" id="VWFO01000148">
    <property type="protein sequence ID" value="KAA4659976.1"/>
    <property type="molecule type" value="Genomic_DNA"/>
</dbReference>
<protein>
    <submittedName>
        <fullName evidence="1">Uncharacterized protein</fullName>
    </submittedName>
</protein>
<dbReference type="Proteomes" id="UP000435985">
    <property type="component" value="Unassembled WGS sequence"/>
</dbReference>
<comment type="caution">
    <text evidence="1">The sequence shown here is derived from an EMBL/GenBank/DDBJ whole genome shotgun (WGS) entry which is preliminary data.</text>
</comment>
<gene>
    <name evidence="1" type="ORF">F3B98_27740</name>
</gene>
<accession>A0A642C7M5</accession>
<organism evidence="1 2">
    <name type="scientific">Bacteroides ovatus</name>
    <dbReference type="NCBI Taxonomy" id="28116"/>
    <lineage>
        <taxon>Bacteria</taxon>
        <taxon>Pseudomonadati</taxon>
        <taxon>Bacteroidota</taxon>
        <taxon>Bacteroidia</taxon>
        <taxon>Bacteroidales</taxon>
        <taxon>Bacteroidaceae</taxon>
        <taxon>Bacteroides</taxon>
    </lineage>
</organism>
<evidence type="ECO:0000313" key="1">
    <source>
        <dbReference type="EMBL" id="KAA4659976.1"/>
    </source>
</evidence>
<evidence type="ECO:0000313" key="2">
    <source>
        <dbReference type="Proteomes" id="UP000435985"/>
    </source>
</evidence>
<reference evidence="1 2" key="1">
    <citation type="journal article" date="2019" name="Nat. Med.">
        <title>A library of human gut bacterial isolates paired with longitudinal multiomics data enables mechanistic microbiome research.</title>
        <authorList>
            <person name="Poyet M."/>
            <person name="Groussin M."/>
            <person name="Gibbons S.M."/>
            <person name="Avila-Pacheco J."/>
            <person name="Jiang X."/>
            <person name="Kearney S.M."/>
            <person name="Perrotta A.R."/>
            <person name="Berdy B."/>
            <person name="Zhao S."/>
            <person name="Lieberman T.D."/>
            <person name="Swanson P.K."/>
            <person name="Smith M."/>
            <person name="Roesemann S."/>
            <person name="Alexander J.E."/>
            <person name="Rich S.A."/>
            <person name="Livny J."/>
            <person name="Vlamakis H."/>
            <person name="Clish C."/>
            <person name="Bullock K."/>
            <person name="Deik A."/>
            <person name="Scott J."/>
            <person name="Pierce K.A."/>
            <person name="Xavier R.J."/>
            <person name="Alm E.J."/>
        </authorList>
    </citation>
    <scope>NUCLEOTIDE SEQUENCE [LARGE SCALE GENOMIC DNA]</scope>
    <source>
        <strain evidence="1 2">BIOML-A14</strain>
    </source>
</reference>
<name>A0A642C7M5_BACOV</name>
<dbReference type="AlphaFoldDB" id="A0A642C7M5"/>
<sequence length="88" mass="10626">MNKKEIIQAIKTFKKALKKGSPKTVWKSSCWDIHKKRYTVDEIAARFLRRKGYNVQIDISDNTECPSYSFGYIRFYRYVRICFNQYQN</sequence>
<proteinExistence type="predicted"/>
<dbReference type="RefSeq" id="WP_004318030.1">
    <property type="nucleotide sequence ID" value="NZ_JADNEH010000005.1"/>
</dbReference>